<dbReference type="PROSITE" id="PS51257">
    <property type="entry name" value="PROKAR_LIPOPROTEIN"/>
    <property type="match status" value="1"/>
</dbReference>
<comment type="caution">
    <text evidence="1">The sequence shown here is derived from an EMBL/GenBank/DDBJ whole genome shotgun (WGS) entry which is preliminary data.</text>
</comment>
<accession>A0ABW1V5M3</accession>
<dbReference type="Proteomes" id="UP001596233">
    <property type="component" value="Unassembled WGS sequence"/>
</dbReference>
<protein>
    <recommendedName>
        <fullName evidence="3">DUF4367 domain-containing protein</fullName>
    </recommendedName>
</protein>
<organism evidence="1 2">
    <name type="scientific">Paenibacillus septentrionalis</name>
    <dbReference type="NCBI Taxonomy" id="429342"/>
    <lineage>
        <taxon>Bacteria</taxon>
        <taxon>Bacillati</taxon>
        <taxon>Bacillota</taxon>
        <taxon>Bacilli</taxon>
        <taxon>Bacillales</taxon>
        <taxon>Paenibacillaceae</taxon>
        <taxon>Paenibacillus</taxon>
    </lineage>
</organism>
<gene>
    <name evidence="1" type="ORF">ACFP56_10505</name>
</gene>
<evidence type="ECO:0000313" key="1">
    <source>
        <dbReference type="EMBL" id="MFC6333055.1"/>
    </source>
</evidence>
<reference evidence="2" key="1">
    <citation type="journal article" date="2019" name="Int. J. Syst. Evol. Microbiol.">
        <title>The Global Catalogue of Microorganisms (GCM) 10K type strain sequencing project: providing services to taxonomists for standard genome sequencing and annotation.</title>
        <authorList>
            <consortium name="The Broad Institute Genomics Platform"/>
            <consortium name="The Broad Institute Genome Sequencing Center for Infectious Disease"/>
            <person name="Wu L."/>
            <person name="Ma J."/>
        </authorList>
    </citation>
    <scope>NUCLEOTIDE SEQUENCE [LARGE SCALE GENOMIC DNA]</scope>
    <source>
        <strain evidence="2">PCU 280</strain>
    </source>
</reference>
<keyword evidence="2" id="KW-1185">Reference proteome</keyword>
<dbReference type="RefSeq" id="WP_379234114.1">
    <property type="nucleotide sequence ID" value="NZ_JBHSTE010000003.1"/>
</dbReference>
<dbReference type="EMBL" id="JBHSTE010000003">
    <property type="protein sequence ID" value="MFC6333055.1"/>
    <property type="molecule type" value="Genomic_DNA"/>
</dbReference>
<evidence type="ECO:0000313" key="2">
    <source>
        <dbReference type="Proteomes" id="UP001596233"/>
    </source>
</evidence>
<proteinExistence type="predicted"/>
<evidence type="ECO:0008006" key="3">
    <source>
        <dbReference type="Google" id="ProtNLM"/>
    </source>
</evidence>
<sequence>MKPHRKKLVYIRKYAFLIYLIGALFLISCQSDNGNAVAVEKETIESFSTRELEMNNDGLYEPVGYTKVNSITYIKENKHIIITHVRAVEDYYDLNDNYNKTVVVDSFYEKLKINHYVTSYDKKYEVAGPLTIHTPDHDDLFSSVDLTSNESEDIKNHILKILAAEGG</sequence>
<name>A0ABW1V5M3_9BACL</name>